<accession>A0A4S8MEF2</accession>
<evidence type="ECO:0000313" key="1">
    <source>
        <dbReference type="EMBL" id="THV00434.1"/>
    </source>
</evidence>
<dbReference type="Proteomes" id="UP000297245">
    <property type="component" value="Unassembled WGS sequence"/>
</dbReference>
<dbReference type="OrthoDB" id="2861623at2759"/>
<dbReference type="EMBL" id="ML179104">
    <property type="protein sequence ID" value="THV00434.1"/>
    <property type="molecule type" value="Genomic_DNA"/>
</dbReference>
<keyword evidence="2" id="KW-1185">Reference proteome</keyword>
<evidence type="ECO:0000313" key="2">
    <source>
        <dbReference type="Proteomes" id="UP000297245"/>
    </source>
</evidence>
<evidence type="ECO:0008006" key="3">
    <source>
        <dbReference type="Google" id="ProtNLM"/>
    </source>
</evidence>
<dbReference type="AlphaFoldDB" id="A0A4S8MEF2"/>
<reference evidence="1 2" key="1">
    <citation type="journal article" date="2019" name="Nat. Ecol. Evol.">
        <title>Megaphylogeny resolves global patterns of mushroom evolution.</title>
        <authorList>
            <person name="Varga T."/>
            <person name="Krizsan K."/>
            <person name="Foldi C."/>
            <person name="Dima B."/>
            <person name="Sanchez-Garcia M."/>
            <person name="Sanchez-Ramirez S."/>
            <person name="Szollosi G.J."/>
            <person name="Szarkandi J.G."/>
            <person name="Papp V."/>
            <person name="Albert L."/>
            <person name="Andreopoulos W."/>
            <person name="Angelini C."/>
            <person name="Antonin V."/>
            <person name="Barry K.W."/>
            <person name="Bougher N.L."/>
            <person name="Buchanan P."/>
            <person name="Buyck B."/>
            <person name="Bense V."/>
            <person name="Catcheside P."/>
            <person name="Chovatia M."/>
            <person name="Cooper J."/>
            <person name="Damon W."/>
            <person name="Desjardin D."/>
            <person name="Finy P."/>
            <person name="Geml J."/>
            <person name="Haridas S."/>
            <person name="Hughes K."/>
            <person name="Justo A."/>
            <person name="Karasinski D."/>
            <person name="Kautmanova I."/>
            <person name="Kiss B."/>
            <person name="Kocsube S."/>
            <person name="Kotiranta H."/>
            <person name="LaButti K.M."/>
            <person name="Lechner B.E."/>
            <person name="Liimatainen K."/>
            <person name="Lipzen A."/>
            <person name="Lukacs Z."/>
            <person name="Mihaltcheva S."/>
            <person name="Morgado L.N."/>
            <person name="Niskanen T."/>
            <person name="Noordeloos M.E."/>
            <person name="Ohm R.A."/>
            <person name="Ortiz-Santana B."/>
            <person name="Ovrebo C."/>
            <person name="Racz N."/>
            <person name="Riley R."/>
            <person name="Savchenko A."/>
            <person name="Shiryaev A."/>
            <person name="Soop K."/>
            <person name="Spirin V."/>
            <person name="Szebenyi C."/>
            <person name="Tomsovsky M."/>
            <person name="Tulloss R.E."/>
            <person name="Uehling J."/>
            <person name="Grigoriev I.V."/>
            <person name="Vagvolgyi C."/>
            <person name="Papp T."/>
            <person name="Martin F.M."/>
            <person name="Miettinen O."/>
            <person name="Hibbett D.S."/>
            <person name="Nagy L.G."/>
        </authorList>
    </citation>
    <scope>NUCLEOTIDE SEQUENCE [LARGE SCALE GENOMIC DNA]</scope>
    <source>
        <strain evidence="1 2">CBS 962.96</strain>
    </source>
</reference>
<protein>
    <recommendedName>
        <fullName evidence="3">Terpenoid synthase</fullName>
    </recommendedName>
</protein>
<name>A0A4S8MEF2_DENBC</name>
<organism evidence="1 2">
    <name type="scientific">Dendrothele bispora (strain CBS 962.96)</name>
    <dbReference type="NCBI Taxonomy" id="1314807"/>
    <lineage>
        <taxon>Eukaryota</taxon>
        <taxon>Fungi</taxon>
        <taxon>Dikarya</taxon>
        <taxon>Basidiomycota</taxon>
        <taxon>Agaricomycotina</taxon>
        <taxon>Agaricomycetes</taxon>
        <taxon>Agaricomycetidae</taxon>
        <taxon>Agaricales</taxon>
        <taxon>Agaricales incertae sedis</taxon>
        <taxon>Dendrothele</taxon>
    </lineage>
</organism>
<dbReference type="Pfam" id="PF19086">
    <property type="entry name" value="Terpene_syn_C_2"/>
    <property type="match status" value="1"/>
</dbReference>
<dbReference type="Gene3D" id="1.10.600.10">
    <property type="entry name" value="Farnesyl Diphosphate Synthase"/>
    <property type="match status" value="1"/>
</dbReference>
<dbReference type="SUPFAM" id="SSF48576">
    <property type="entry name" value="Terpenoid synthases"/>
    <property type="match status" value="1"/>
</dbReference>
<proteinExistence type="predicted"/>
<gene>
    <name evidence="1" type="ORF">K435DRAFT_657175</name>
</gene>
<feature type="non-terminal residue" evidence="1">
    <location>
        <position position="1"/>
    </location>
</feature>
<sequence>LIPQLTRLCKTMSPRWNDQFSREIFKLRDAQIEVAKYRSLKTTYIPLRRRFSGIGIIFCFVEALEGLELDDKRENEENDRDLEKMKELVGDVIGLAWDVFSFKIDQSISFDPFNIVNVLVQSKHGRSLGAAIHQTGNIVKAKFEEYERVERGLVRRCKEEVSGVSSLLKRLWGTGTSSKRGVGLGGLSANVYSQSSKNTNANSKDVEEGRYTNSALTDLSLYLLGLKDCLVGSLNWAYETEMFFGTKGDSVRGYGWVFLLPRDEE</sequence>
<dbReference type="InterPro" id="IPR008949">
    <property type="entry name" value="Isoprenoid_synthase_dom_sf"/>
</dbReference>